<protein>
    <submittedName>
        <fullName evidence="1">Uncharacterized protein</fullName>
    </submittedName>
</protein>
<comment type="caution">
    <text evidence="1">The sequence shown here is derived from an EMBL/GenBank/DDBJ whole genome shotgun (WGS) entry which is preliminary data.</text>
</comment>
<evidence type="ECO:0000313" key="2">
    <source>
        <dbReference type="Proteomes" id="UP001159363"/>
    </source>
</evidence>
<reference evidence="1 2" key="1">
    <citation type="submission" date="2023-02" db="EMBL/GenBank/DDBJ databases">
        <title>LHISI_Scaffold_Assembly.</title>
        <authorList>
            <person name="Stuart O.P."/>
            <person name="Cleave R."/>
            <person name="Magrath M.J.L."/>
            <person name="Mikheyev A.S."/>
        </authorList>
    </citation>
    <scope>NUCLEOTIDE SEQUENCE [LARGE SCALE GENOMIC DNA]</scope>
    <source>
        <strain evidence="1">Daus_M_001</strain>
        <tissue evidence="1">Leg muscle</tissue>
    </source>
</reference>
<proteinExistence type="predicted"/>
<dbReference type="Proteomes" id="UP001159363">
    <property type="component" value="Chromosome 11"/>
</dbReference>
<dbReference type="EMBL" id="JARBHB010000012">
    <property type="protein sequence ID" value="KAJ8871690.1"/>
    <property type="molecule type" value="Genomic_DNA"/>
</dbReference>
<keyword evidence="2" id="KW-1185">Reference proteome</keyword>
<name>A0ABQ9GI42_9NEOP</name>
<gene>
    <name evidence="1" type="ORF">PR048_028017</name>
</gene>
<organism evidence="1 2">
    <name type="scientific">Dryococelus australis</name>
    <dbReference type="NCBI Taxonomy" id="614101"/>
    <lineage>
        <taxon>Eukaryota</taxon>
        <taxon>Metazoa</taxon>
        <taxon>Ecdysozoa</taxon>
        <taxon>Arthropoda</taxon>
        <taxon>Hexapoda</taxon>
        <taxon>Insecta</taxon>
        <taxon>Pterygota</taxon>
        <taxon>Neoptera</taxon>
        <taxon>Polyneoptera</taxon>
        <taxon>Phasmatodea</taxon>
        <taxon>Verophasmatodea</taxon>
        <taxon>Anareolatae</taxon>
        <taxon>Phasmatidae</taxon>
        <taxon>Eurycanthinae</taxon>
        <taxon>Dryococelus</taxon>
    </lineage>
</organism>
<accession>A0ABQ9GI42</accession>
<evidence type="ECO:0000313" key="1">
    <source>
        <dbReference type="EMBL" id="KAJ8871690.1"/>
    </source>
</evidence>
<sequence>MARNAMMTTNNRSGNILAQYHEISGIIQERNEYSFVTSYNYVFKNLELIPCKKCNLYDLQVKGNTEESPRAKINLDLHHRKAEAAMDMKKVSADSCIPDSSVCTLSCDMQQATANAIASCLFKALNTVLSFTPKRKIVVWSDNCRCQNTNRLLFLCTFSGMQWRMRVNTTQILVSGYSLLAYDRDSALIETRMRVVKCYVTNDLTEMEKTARITRPFRVLQMGQNDFLVFQRTSDNVINMTKNNIMRWKTRRLQLY</sequence>